<dbReference type="Pfam" id="PF07228">
    <property type="entry name" value="SpoIIE"/>
    <property type="match status" value="1"/>
</dbReference>
<protein>
    <submittedName>
        <fullName evidence="3">Serine/threonine-protein phosphatase</fullName>
    </submittedName>
</protein>
<keyword evidence="1" id="KW-0378">Hydrolase</keyword>
<evidence type="ECO:0000259" key="2">
    <source>
        <dbReference type="SMART" id="SM00331"/>
    </source>
</evidence>
<dbReference type="InterPro" id="IPR036457">
    <property type="entry name" value="PPM-type-like_dom_sf"/>
</dbReference>
<reference evidence="3 4" key="1">
    <citation type="submission" date="2018-08" db="EMBL/GenBank/DDBJ databases">
        <title>A genome reference for cultivated species of the human gut microbiota.</title>
        <authorList>
            <person name="Zou Y."/>
            <person name="Xue W."/>
            <person name="Luo G."/>
        </authorList>
    </citation>
    <scope>NUCLEOTIDE SEQUENCE [LARGE SCALE GENOMIC DNA]</scope>
    <source>
        <strain evidence="3 4">AM35-14</strain>
    </source>
</reference>
<dbReference type="InterPro" id="IPR001932">
    <property type="entry name" value="PPM-type_phosphatase-like_dom"/>
</dbReference>
<evidence type="ECO:0000313" key="3">
    <source>
        <dbReference type="EMBL" id="RHC56338.1"/>
    </source>
</evidence>
<sequence length="162" mass="17749">MNQQLCETNDAGMFVTAWMGVLEISSGHMVFVNAGHNPPLIRQASGTWEYLKQRSGFVLAGMDGTRYQSGELQLNPGGALYLYTDGVTEAANSEEMLYGETRLRDSLNAAAYDTSEQLLASIKCDVDAFVGKEPQFDDITMLVLKLAEGRNPDDGIDCGRNR</sequence>
<dbReference type="AlphaFoldDB" id="A0A414AWP8"/>
<accession>A0A414AWP8</accession>
<dbReference type="PANTHER" id="PTHR43156">
    <property type="entry name" value="STAGE II SPORULATION PROTEIN E-RELATED"/>
    <property type="match status" value="1"/>
</dbReference>
<dbReference type="InterPro" id="IPR052016">
    <property type="entry name" value="Bact_Sigma-Reg"/>
</dbReference>
<dbReference type="EMBL" id="QSHZ01000009">
    <property type="protein sequence ID" value="RHC56338.1"/>
    <property type="molecule type" value="Genomic_DNA"/>
</dbReference>
<dbReference type="Gene3D" id="3.60.40.10">
    <property type="entry name" value="PPM-type phosphatase domain"/>
    <property type="match status" value="1"/>
</dbReference>
<feature type="domain" description="PPM-type phosphatase" evidence="2">
    <location>
        <begin position="1"/>
        <end position="146"/>
    </location>
</feature>
<organism evidence="3 4">
    <name type="scientific">Enterocloster bolteae</name>
    <dbReference type="NCBI Taxonomy" id="208479"/>
    <lineage>
        <taxon>Bacteria</taxon>
        <taxon>Bacillati</taxon>
        <taxon>Bacillota</taxon>
        <taxon>Clostridia</taxon>
        <taxon>Lachnospirales</taxon>
        <taxon>Lachnospiraceae</taxon>
        <taxon>Enterocloster</taxon>
    </lineage>
</organism>
<comment type="caution">
    <text evidence="3">The sequence shown here is derived from an EMBL/GenBank/DDBJ whole genome shotgun (WGS) entry which is preliminary data.</text>
</comment>
<dbReference type="SUPFAM" id="SSF81606">
    <property type="entry name" value="PP2C-like"/>
    <property type="match status" value="1"/>
</dbReference>
<evidence type="ECO:0000313" key="4">
    <source>
        <dbReference type="Proteomes" id="UP000283975"/>
    </source>
</evidence>
<dbReference type="GO" id="GO:0016791">
    <property type="term" value="F:phosphatase activity"/>
    <property type="evidence" value="ECO:0007669"/>
    <property type="project" value="TreeGrafter"/>
</dbReference>
<dbReference type="Proteomes" id="UP000283975">
    <property type="component" value="Unassembled WGS sequence"/>
</dbReference>
<proteinExistence type="predicted"/>
<dbReference type="PANTHER" id="PTHR43156:SF2">
    <property type="entry name" value="STAGE II SPORULATION PROTEIN E"/>
    <property type="match status" value="1"/>
</dbReference>
<gene>
    <name evidence="3" type="ORF">DW839_10340</name>
</gene>
<name>A0A414AWP8_9FIRM</name>
<evidence type="ECO:0000256" key="1">
    <source>
        <dbReference type="ARBA" id="ARBA00022801"/>
    </source>
</evidence>
<dbReference type="SMART" id="SM00331">
    <property type="entry name" value="PP2C_SIG"/>
    <property type="match status" value="1"/>
</dbReference>